<evidence type="ECO:0000256" key="5">
    <source>
        <dbReference type="ARBA" id="ARBA00022842"/>
    </source>
</evidence>
<keyword evidence="6" id="KW-1133">Transmembrane helix</keyword>
<evidence type="ECO:0000256" key="4">
    <source>
        <dbReference type="ARBA" id="ARBA00022801"/>
    </source>
</evidence>
<dbReference type="AlphaFoldDB" id="A0A517QZU5"/>
<name>A0A517QZU5_9PLAN</name>
<dbReference type="EMBL" id="CP036268">
    <property type="protein sequence ID" value="QDT37169.1"/>
    <property type="molecule type" value="Genomic_DNA"/>
</dbReference>
<evidence type="ECO:0000256" key="6">
    <source>
        <dbReference type="SAM" id="Phobius"/>
    </source>
</evidence>
<evidence type="ECO:0000313" key="9">
    <source>
        <dbReference type="Proteomes" id="UP000317318"/>
    </source>
</evidence>
<dbReference type="RefSeq" id="WP_145363308.1">
    <property type="nucleotide sequence ID" value="NZ_CP036268.1"/>
</dbReference>
<dbReference type="Proteomes" id="UP000317318">
    <property type="component" value="Chromosome"/>
</dbReference>
<keyword evidence="6" id="KW-0812">Transmembrane</keyword>
<keyword evidence="4 8" id="KW-0378">Hydrolase</keyword>
<dbReference type="InterPro" id="IPR029060">
    <property type="entry name" value="PIN-like_dom_sf"/>
</dbReference>
<organism evidence="8 9">
    <name type="scientific">Stratiformator vulcanicus</name>
    <dbReference type="NCBI Taxonomy" id="2527980"/>
    <lineage>
        <taxon>Bacteria</taxon>
        <taxon>Pseudomonadati</taxon>
        <taxon>Planctomycetota</taxon>
        <taxon>Planctomycetia</taxon>
        <taxon>Planctomycetales</taxon>
        <taxon>Planctomycetaceae</taxon>
        <taxon>Stratiformator</taxon>
    </lineage>
</organism>
<evidence type="ECO:0000256" key="3">
    <source>
        <dbReference type="ARBA" id="ARBA00022722"/>
    </source>
</evidence>
<dbReference type="SMART" id="SM00670">
    <property type="entry name" value="PINc"/>
    <property type="match status" value="1"/>
</dbReference>
<gene>
    <name evidence="8" type="ORF">Pan189_15410</name>
</gene>
<dbReference type="InterPro" id="IPR002716">
    <property type="entry name" value="PIN_dom"/>
</dbReference>
<dbReference type="SUPFAM" id="SSF88723">
    <property type="entry name" value="PIN domain-like"/>
    <property type="match status" value="1"/>
</dbReference>
<feature type="domain" description="TRAM" evidence="7">
    <location>
        <begin position="271"/>
        <end position="332"/>
    </location>
</feature>
<dbReference type="PANTHER" id="PTHR11603">
    <property type="entry name" value="AAA FAMILY ATPASE"/>
    <property type="match status" value="1"/>
</dbReference>
<dbReference type="PANTHER" id="PTHR11603:SF147">
    <property type="entry name" value="MEMBRANE PROTEIN"/>
    <property type="match status" value="1"/>
</dbReference>
<proteinExistence type="predicted"/>
<dbReference type="Pfam" id="PF01938">
    <property type="entry name" value="TRAM"/>
    <property type="match status" value="1"/>
</dbReference>
<evidence type="ECO:0000256" key="1">
    <source>
        <dbReference type="ARBA" id="ARBA00001946"/>
    </source>
</evidence>
<keyword evidence="6" id="KW-0472">Membrane</keyword>
<dbReference type="Gene3D" id="3.40.50.1010">
    <property type="entry name" value="5'-nuclease"/>
    <property type="match status" value="1"/>
</dbReference>
<comment type="cofactor">
    <cofactor evidence="1">
        <name>Mg(2+)</name>
        <dbReference type="ChEBI" id="CHEBI:18420"/>
    </cofactor>
</comment>
<feature type="transmembrane region" description="Helical" evidence="6">
    <location>
        <begin position="71"/>
        <end position="92"/>
    </location>
</feature>
<dbReference type="KEGG" id="svp:Pan189_15410"/>
<dbReference type="OrthoDB" id="9780734at2"/>
<evidence type="ECO:0000313" key="8">
    <source>
        <dbReference type="EMBL" id="QDT37169.1"/>
    </source>
</evidence>
<evidence type="ECO:0000259" key="7">
    <source>
        <dbReference type="PROSITE" id="PS50926"/>
    </source>
</evidence>
<dbReference type="GO" id="GO:0016787">
    <property type="term" value="F:hydrolase activity"/>
    <property type="evidence" value="ECO:0007669"/>
    <property type="project" value="UniProtKB-KW"/>
</dbReference>
<dbReference type="GO" id="GO:0016740">
    <property type="term" value="F:transferase activity"/>
    <property type="evidence" value="ECO:0007669"/>
    <property type="project" value="UniProtKB-KW"/>
</dbReference>
<dbReference type="EC" id="3.1.-.-" evidence="8"/>
<sequence>MTLIVLRAIFILVFAGGLATFVSGGVDFEDPTIFEQYPLITFISGMLLAGAVVAADVLLRPKRIEAISAIYFGIVVGVILTILLVQAIRPAVPDRYEAIMTTLLALPTVYLCVSLLLQTRNDFRFVIPYVEFVRELKGGTPLLLDSSALIDGRIADVTETHLIDSELIVPQFVLLEVQEIADSSDKNRRARGRRGLEVLARLQSDANIDARVLDTHEGMIGAKQVDSRLVDLAKELSGRIVTNDLSLQKVASLQGVACVNLNDVANALKPRFLPGDQVRIRVIKDGESPGQGVGYLDDGTMVVCENAAKRKGEELDIIVTSVLQSSGGRMLFGRDANEPE</sequence>
<keyword evidence="3" id="KW-0540">Nuclease</keyword>
<protein>
    <submittedName>
        <fullName evidence="8">Putative PIN and TRAM-domain containing protein</fullName>
        <ecNumber evidence="8">3.1.-.-</ecNumber>
    </submittedName>
</protein>
<dbReference type="InterPro" id="IPR052041">
    <property type="entry name" value="Nucleic_acid_metab_PIN/TRAM"/>
</dbReference>
<dbReference type="PROSITE" id="PS50926">
    <property type="entry name" value="TRAM"/>
    <property type="match status" value="1"/>
</dbReference>
<dbReference type="CDD" id="cd09877">
    <property type="entry name" value="PIN_YacL-like"/>
    <property type="match status" value="1"/>
</dbReference>
<dbReference type="GO" id="GO:0004518">
    <property type="term" value="F:nuclease activity"/>
    <property type="evidence" value="ECO:0007669"/>
    <property type="project" value="UniProtKB-KW"/>
</dbReference>
<dbReference type="InterPro" id="IPR002792">
    <property type="entry name" value="TRAM_dom"/>
</dbReference>
<feature type="transmembrane region" description="Helical" evidence="6">
    <location>
        <begin position="98"/>
        <end position="117"/>
    </location>
</feature>
<keyword evidence="2" id="KW-0808">Transferase</keyword>
<accession>A0A517QZU5</accession>
<feature type="transmembrane region" description="Helical" evidence="6">
    <location>
        <begin position="40"/>
        <end position="59"/>
    </location>
</feature>
<keyword evidence="9" id="KW-1185">Reference proteome</keyword>
<evidence type="ECO:0000256" key="2">
    <source>
        <dbReference type="ARBA" id="ARBA00022679"/>
    </source>
</evidence>
<reference evidence="8 9" key="1">
    <citation type="submission" date="2019-02" db="EMBL/GenBank/DDBJ databases">
        <title>Deep-cultivation of Planctomycetes and their phenomic and genomic characterization uncovers novel biology.</title>
        <authorList>
            <person name="Wiegand S."/>
            <person name="Jogler M."/>
            <person name="Boedeker C."/>
            <person name="Pinto D."/>
            <person name="Vollmers J."/>
            <person name="Rivas-Marin E."/>
            <person name="Kohn T."/>
            <person name="Peeters S.H."/>
            <person name="Heuer A."/>
            <person name="Rast P."/>
            <person name="Oberbeckmann S."/>
            <person name="Bunk B."/>
            <person name="Jeske O."/>
            <person name="Meyerdierks A."/>
            <person name="Storesund J.E."/>
            <person name="Kallscheuer N."/>
            <person name="Luecker S."/>
            <person name="Lage O.M."/>
            <person name="Pohl T."/>
            <person name="Merkel B.J."/>
            <person name="Hornburger P."/>
            <person name="Mueller R.-W."/>
            <person name="Bruemmer F."/>
            <person name="Labrenz M."/>
            <person name="Spormann A.M."/>
            <person name="Op den Camp H."/>
            <person name="Overmann J."/>
            <person name="Amann R."/>
            <person name="Jetten M.S.M."/>
            <person name="Mascher T."/>
            <person name="Medema M.H."/>
            <person name="Devos D.P."/>
            <person name="Kaster A.-K."/>
            <person name="Ovreas L."/>
            <person name="Rohde M."/>
            <person name="Galperin M.Y."/>
            <person name="Jogler C."/>
        </authorList>
    </citation>
    <scope>NUCLEOTIDE SEQUENCE [LARGE SCALE GENOMIC DNA]</scope>
    <source>
        <strain evidence="8 9">Pan189</strain>
    </source>
</reference>
<keyword evidence="5" id="KW-0460">Magnesium</keyword>